<accession>A0A6L9MDP3</accession>
<dbReference type="RefSeq" id="WP_163042593.1">
    <property type="nucleotide sequence ID" value="NZ_JAAAMJ010000001.1"/>
</dbReference>
<dbReference type="EMBL" id="JAAAMJ010000001">
    <property type="protein sequence ID" value="NDV85905.1"/>
    <property type="molecule type" value="Genomic_DNA"/>
</dbReference>
<name>A0A6L9MDP3_9HYPH</name>
<dbReference type="Proteomes" id="UP000476332">
    <property type="component" value="Unassembled WGS sequence"/>
</dbReference>
<gene>
    <name evidence="1" type="ORF">GTW51_04220</name>
</gene>
<organism evidence="1 2">
    <name type="scientific">Aurantimonas aggregata</name>
    <dbReference type="NCBI Taxonomy" id="2047720"/>
    <lineage>
        <taxon>Bacteria</taxon>
        <taxon>Pseudomonadati</taxon>
        <taxon>Pseudomonadota</taxon>
        <taxon>Alphaproteobacteria</taxon>
        <taxon>Hyphomicrobiales</taxon>
        <taxon>Aurantimonadaceae</taxon>
        <taxon>Aurantimonas</taxon>
    </lineage>
</organism>
<evidence type="ECO:0000313" key="1">
    <source>
        <dbReference type="EMBL" id="NDV85905.1"/>
    </source>
</evidence>
<comment type="caution">
    <text evidence="1">The sequence shown here is derived from an EMBL/GenBank/DDBJ whole genome shotgun (WGS) entry which is preliminary data.</text>
</comment>
<evidence type="ECO:0008006" key="3">
    <source>
        <dbReference type="Google" id="ProtNLM"/>
    </source>
</evidence>
<sequence>MNREQFLRELRRDARKRGIMFRIVETRGKGSHYRVHLGDRFTTVQSGELTPLMVRSLRKQLGMDDTDA</sequence>
<dbReference type="AlphaFoldDB" id="A0A6L9MDP3"/>
<proteinExistence type="predicted"/>
<evidence type="ECO:0000313" key="2">
    <source>
        <dbReference type="Proteomes" id="UP000476332"/>
    </source>
</evidence>
<keyword evidence="2" id="KW-1185">Reference proteome</keyword>
<reference evidence="1 2" key="1">
    <citation type="submission" date="2020-01" db="EMBL/GenBank/DDBJ databases">
        <title>Genomes of bacteria type strains.</title>
        <authorList>
            <person name="Chen J."/>
            <person name="Zhu S."/>
            <person name="Chen J."/>
        </authorList>
    </citation>
    <scope>NUCLEOTIDE SEQUENCE [LARGE SCALE GENOMIC DNA]</scope>
    <source>
        <strain evidence="1 2">KCTC 52919</strain>
    </source>
</reference>
<protein>
    <recommendedName>
        <fullName evidence="3">Addiction module toxin, HicA family</fullName>
    </recommendedName>
</protein>